<accession>A0AB34JEL4</accession>
<evidence type="ECO:0000256" key="1">
    <source>
        <dbReference type="SAM" id="MobiDB-lite"/>
    </source>
</evidence>
<dbReference type="AlphaFoldDB" id="A0AB34JEL4"/>
<dbReference type="Proteomes" id="UP001515480">
    <property type="component" value="Unassembled WGS sequence"/>
</dbReference>
<dbReference type="PRINTS" id="PR01217">
    <property type="entry name" value="PRICHEXTENSN"/>
</dbReference>
<feature type="compositionally biased region" description="Pro residues" evidence="1">
    <location>
        <begin position="29"/>
        <end position="51"/>
    </location>
</feature>
<evidence type="ECO:0000313" key="3">
    <source>
        <dbReference type="Proteomes" id="UP001515480"/>
    </source>
</evidence>
<feature type="region of interest" description="Disordered" evidence="1">
    <location>
        <begin position="134"/>
        <end position="202"/>
    </location>
</feature>
<keyword evidence="3" id="KW-1185">Reference proteome</keyword>
<reference evidence="2 3" key="1">
    <citation type="journal article" date="2024" name="Science">
        <title>Giant polyketide synthase enzymes in the biosynthesis of giant marine polyether toxins.</title>
        <authorList>
            <person name="Fallon T.R."/>
            <person name="Shende V.V."/>
            <person name="Wierzbicki I.H."/>
            <person name="Pendleton A.L."/>
            <person name="Watervoot N.F."/>
            <person name="Auber R.P."/>
            <person name="Gonzalez D.J."/>
            <person name="Wisecaver J.H."/>
            <person name="Moore B.S."/>
        </authorList>
    </citation>
    <scope>NUCLEOTIDE SEQUENCE [LARGE SCALE GENOMIC DNA]</scope>
    <source>
        <strain evidence="2 3">12B1</strain>
    </source>
</reference>
<gene>
    <name evidence="2" type="ORF">AB1Y20_023421</name>
</gene>
<evidence type="ECO:0000313" key="2">
    <source>
        <dbReference type="EMBL" id="KAL1519933.1"/>
    </source>
</evidence>
<feature type="compositionally biased region" description="Pro residues" evidence="1">
    <location>
        <begin position="140"/>
        <end position="191"/>
    </location>
</feature>
<feature type="region of interest" description="Disordered" evidence="1">
    <location>
        <begin position="17"/>
        <end position="54"/>
    </location>
</feature>
<name>A0AB34JEL4_PRYPA</name>
<sequence>MARRCLETHWAEAWAWTAEEEAPSLDASPHPPPVPPELPAPASAPPTPPPARPDEWNAARRLVARLGARRFSPPRAAIAELRAHRAPPVAARSVIACACSILAAYSGCAFPTTWAAAQQALSSRARSPFSPHLPISHLPLPSPPPPPAPLPSPPLTLPSPPPPLPFPFPSSPPHPIPSPPRPAPPRPPPPRSTGVCTPPQMLRRHGVAPSSCDAVLLLVRLRGAPCARRHALACVAHTPWLALRAASWRDTVARSRRRAEDWRAGDVPLGARHSLDVAYCSGAAAALLQWCSAVLSAAAALEAEVGGGGVAALETEGGGGGVSLRSEAEGGEGGYGGWVGGASGTPVLRSHSDVLLAVSELRRDFAMANAEAEMYEQGICRSLRHVSLAGY</sequence>
<comment type="caution">
    <text evidence="2">The sequence shown here is derived from an EMBL/GenBank/DDBJ whole genome shotgun (WGS) entry which is preliminary data.</text>
</comment>
<proteinExistence type="predicted"/>
<protein>
    <submittedName>
        <fullName evidence="2">Uncharacterized protein</fullName>
    </submittedName>
</protein>
<dbReference type="EMBL" id="JBGBPQ010000009">
    <property type="protein sequence ID" value="KAL1519933.1"/>
    <property type="molecule type" value="Genomic_DNA"/>
</dbReference>
<organism evidence="2 3">
    <name type="scientific">Prymnesium parvum</name>
    <name type="common">Toxic golden alga</name>
    <dbReference type="NCBI Taxonomy" id="97485"/>
    <lineage>
        <taxon>Eukaryota</taxon>
        <taxon>Haptista</taxon>
        <taxon>Haptophyta</taxon>
        <taxon>Prymnesiophyceae</taxon>
        <taxon>Prymnesiales</taxon>
        <taxon>Prymnesiaceae</taxon>
        <taxon>Prymnesium</taxon>
    </lineage>
</organism>